<keyword evidence="2" id="KW-0597">Phosphoprotein</keyword>
<feature type="compositionally biased region" description="Polar residues" evidence="4">
    <location>
        <begin position="735"/>
        <end position="747"/>
    </location>
</feature>
<evidence type="ECO:0000313" key="6">
    <source>
        <dbReference type="EMBL" id="CAK0783508.1"/>
    </source>
</evidence>
<dbReference type="EMBL" id="CAUYUE010000008">
    <property type="protein sequence ID" value="CAK0783508.1"/>
    <property type="molecule type" value="Genomic_DNA"/>
</dbReference>
<dbReference type="Gene3D" id="3.30.300.30">
    <property type="match status" value="1"/>
</dbReference>
<dbReference type="InterPro" id="IPR036736">
    <property type="entry name" value="ACP-like_sf"/>
</dbReference>
<comment type="caution">
    <text evidence="6">The sequence shown here is derived from an EMBL/GenBank/DDBJ whole genome shotgun (WGS) entry which is preliminary data.</text>
</comment>
<dbReference type="InterPro" id="IPR000873">
    <property type="entry name" value="AMP-dep_synth/lig_dom"/>
</dbReference>
<dbReference type="SUPFAM" id="SSF56801">
    <property type="entry name" value="Acetyl-CoA synthetase-like"/>
    <property type="match status" value="1"/>
</dbReference>
<feature type="region of interest" description="Disordered" evidence="4">
    <location>
        <begin position="688"/>
        <end position="758"/>
    </location>
</feature>
<dbReference type="Pfam" id="PF00550">
    <property type="entry name" value="PP-binding"/>
    <property type="match status" value="1"/>
</dbReference>
<dbReference type="PANTHER" id="PTHR22754">
    <property type="entry name" value="DISCO-INTERACTING PROTEIN 2 DIP2 -RELATED"/>
    <property type="match status" value="1"/>
</dbReference>
<dbReference type="Gene3D" id="3.40.50.12780">
    <property type="entry name" value="N-terminal domain of ligase-like"/>
    <property type="match status" value="1"/>
</dbReference>
<feature type="compositionally biased region" description="Low complexity" evidence="4">
    <location>
        <begin position="713"/>
        <end position="727"/>
    </location>
</feature>
<dbReference type="SMART" id="SM00823">
    <property type="entry name" value="PKS_PP"/>
    <property type="match status" value="1"/>
</dbReference>
<name>A0AAV1ICC5_9CHLO</name>
<dbReference type="SUPFAM" id="SSF52777">
    <property type="entry name" value="CoA-dependent acyltransferases"/>
    <property type="match status" value="2"/>
</dbReference>
<evidence type="ECO:0000256" key="1">
    <source>
        <dbReference type="ARBA" id="ARBA00022450"/>
    </source>
</evidence>
<dbReference type="SMART" id="SM01294">
    <property type="entry name" value="PKS_PP_betabranch"/>
    <property type="match status" value="1"/>
</dbReference>
<proteinExistence type="predicted"/>
<dbReference type="Proteomes" id="UP001314263">
    <property type="component" value="Unassembled WGS sequence"/>
</dbReference>
<evidence type="ECO:0000256" key="2">
    <source>
        <dbReference type="ARBA" id="ARBA00022553"/>
    </source>
</evidence>
<dbReference type="GO" id="GO:0008610">
    <property type="term" value="P:lipid biosynthetic process"/>
    <property type="evidence" value="ECO:0007669"/>
    <property type="project" value="InterPro"/>
</dbReference>
<dbReference type="CDD" id="cd19531">
    <property type="entry name" value="LCL_NRPS-like"/>
    <property type="match status" value="1"/>
</dbReference>
<dbReference type="GO" id="GO:0016874">
    <property type="term" value="F:ligase activity"/>
    <property type="evidence" value="ECO:0007669"/>
    <property type="project" value="UniProtKB-KW"/>
</dbReference>
<dbReference type="PANTHER" id="PTHR22754:SF32">
    <property type="entry name" value="DISCO-INTERACTING PROTEIN 2"/>
    <property type="match status" value="1"/>
</dbReference>
<dbReference type="InterPro" id="IPR023213">
    <property type="entry name" value="CAT-like_dom_sf"/>
</dbReference>
<dbReference type="InterPro" id="IPR009081">
    <property type="entry name" value="PP-bd_ACP"/>
</dbReference>
<organism evidence="6 7">
    <name type="scientific">Coccomyxa viridis</name>
    <dbReference type="NCBI Taxonomy" id="1274662"/>
    <lineage>
        <taxon>Eukaryota</taxon>
        <taxon>Viridiplantae</taxon>
        <taxon>Chlorophyta</taxon>
        <taxon>core chlorophytes</taxon>
        <taxon>Trebouxiophyceae</taxon>
        <taxon>Trebouxiophyceae incertae sedis</taxon>
        <taxon>Coccomyxaceae</taxon>
        <taxon>Coccomyxa</taxon>
    </lineage>
</organism>
<accession>A0AAV1ICC5</accession>
<dbReference type="PROSITE" id="PS00455">
    <property type="entry name" value="AMP_BINDING"/>
    <property type="match status" value="1"/>
</dbReference>
<feature type="compositionally biased region" description="Polar residues" evidence="4">
    <location>
        <begin position="698"/>
        <end position="712"/>
    </location>
</feature>
<dbReference type="InterPro" id="IPR045851">
    <property type="entry name" value="AMP-bd_C_sf"/>
</dbReference>
<dbReference type="PROSITE" id="PS50075">
    <property type="entry name" value="CARRIER"/>
    <property type="match status" value="1"/>
</dbReference>
<dbReference type="SUPFAM" id="SSF47336">
    <property type="entry name" value="ACP-like"/>
    <property type="match status" value="1"/>
</dbReference>
<dbReference type="InterPro" id="IPR020845">
    <property type="entry name" value="AMP-binding_CS"/>
</dbReference>
<dbReference type="CDD" id="cd05931">
    <property type="entry name" value="FAAL"/>
    <property type="match status" value="1"/>
</dbReference>
<dbReference type="Gene3D" id="3.30.559.30">
    <property type="entry name" value="Nonribosomal peptide synthetase, condensation domain"/>
    <property type="match status" value="1"/>
</dbReference>
<dbReference type="InterPro" id="IPR020806">
    <property type="entry name" value="PKS_PP-bd"/>
</dbReference>
<keyword evidence="1" id="KW-0596">Phosphopantetheine</keyword>
<sequence length="1368" mass="147928">MILRRGARARDKGDEQRLQEPGRNWVVDALKRNVQIHPHWPVYRFLDDKGKVSDFITCYGALHTAQSVAAWLVDGLGLKPGDRVALVYPPGLEFVKAMWGCLFAGIVAVPVCPPNPLTLQTLRDTLPHFQRILDDSGAVAILTDSQFSLVKQTKEAMAEVAYRFGGQKPPQWPDLPWHVSNRAAKLPGDHRRLAAREDQRLDARRADVFIPTDPPAEPDRVAYLQYTSGSTGQPKGVMVTHGNLYQHNEAGWNVFFNAEKEEARAKAAGQAGSVISGTHMLLWLPHFHDFCLTVGILGCGMKGHPLVLMSPLDFIRQPTLWMDFMSRYKTTHTVGPDFSFGLLARKATLQQKKQWDLSNLQFIMSGAEPIRVQSMDAFFGAFKQCGLDPLVFCSAYGLAEHVCGATAWGTRVLKVDRRALEAEQRVQQPARAGEERMLYSCGAPMTGVDLRIVNPDTAEERRREGEVGEIWLSSPCVTVGYYNQPQLNREMFGATLAGQAGSAPRYLRTGDMGFVLGGELYVTGRLKDMMILRGRNIYPNDIEDCIRSEQHPLVRPGGLAAFAVDVLASKDQAEEEGLVVMVELQRGRKPAPEEVDELIALVRRTVMAHHGVGCHAVVVAEASVIRKTTSGKVQRRACRAAFMAGEFAVGAGSKSAKVIRCSTAVAAPSCAASLGADLAGSQAKGADAAPCMHKHSPSAASVRTTDSDQSAGSVISMSESASDSASEGGRDCYMTGSSRSSMLTSPCRSDAEAEAQPSPAANLLAEQLMALPEDQQLDTLLGYMLAQASEASGIDDLDPDQPLLELGLDSLRAAEFAVQIEEHLSLQVPFTVIFEYPTIRLLATHVLDLLTNPDSASLREPETGVSLTALAEAAQLGALGGQAGSPLLSEAAKAAGVPCSPAQLYFLALEQSSPGGADQNVVGALRLKGALSQEALQGALLAVMRRHDALRTRFAVTAAGTLRQAVQRPEEATVAFACEEAARLPQAPFQPHCSFSEAVAESLPLPVLALLQREAGMPFNLAQGPLVRALLVKLGSEDNLLLLTLHHAICDGASFKVMLDEVSYAYNELRANKAARLPLVRLQYPDFAVWQACRVESSSLQRQIAFWKEQLAGVPELELPADFPRAGGHGCARGGWLDIDVPEEVVAGVEKFAANCGATVYMVLLSVLQLLLAAHAQQDDIVVASPFAGRVHPATRRTVGCCINTLAMRTRLQGLATLGELVAAVRGTALAAYRNAEASLHTVMQAMGRCPEESLFSVEFNLLELPPSEEALVKMEGLREMELYEVGTGTATSDYYMVLTHAGGRITGRLEYNAELFKHTTAQRMASDWQATLEKYAEGNKDILLSDILGQLGKQAGTTPPAAICHEE</sequence>
<feature type="domain" description="Carrier" evidence="5">
    <location>
        <begin position="775"/>
        <end position="850"/>
    </location>
</feature>
<dbReference type="InterPro" id="IPR001242">
    <property type="entry name" value="Condensation_dom"/>
</dbReference>
<dbReference type="Gene3D" id="3.30.559.10">
    <property type="entry name" value="Chloramphenicol acetyltransferase-like domain"/>
    <property type="match status" value="1"/>
</dbReference>
<dbReference type="InterPro" id="IPR042099">
    <property type="entry name" value="ANL_N_sf"/>
</dbReference>
<dbReference type="Gene3D" id="1.10.1200.10">
    <property type="entry name" value="ACP-like"/>
    <property type="match status" value="1"/>
</dbReference>
<keyword evidence="3" id="KW-0436">Ligase</keyword>
<reference evidence="6 7" key="1">
    <citation type="submission" date="2023-10" db="EMBL/GenBank/DDBJ databases">
        <authorList>
            <person name="Maclean D."/>
            <person name="Macfadyen A."/>
        </authorList>
    </citation>
    <scope>NUCLEOTIDE SEQUENCE [LARGE SCALE GENOMIC DNA]</scope>
</reference>
<keyword evidence="7" id="KW-1185">Reference proteome</keyword>
<dbReference type="InterPro" id="IPR040097">
    <property type="entry name" value="FAAL/FAAC"/>
</dbReference>
<dbReference type="GO" id="GO:0031177">
    <property type="term" value="F:phosphopantetheine binding"/>
    <property type="evidence" value="ECO:0007669"/>
    <property type="project" value="InterPro"/>
</dbReference>
<gene>
    <name evidence="6" type="ORF">CVIRNUC_006707</name>
</gene>
<dbReference type="Pfam" id="PF00668">
    <property type="entry name" value="Condensation"/>
    <property type="match status" value="1"/>
</dbReference>
<evidence type="ECO:0000256" key="4">
    <source>
        <dbReference type="SAM" id="MobiDB-lite"/>
    </source>
</evidence>
<dbReference type="Pfam" id="PF00501">
    <property type="entry name" value="AMP-binding"/>
    <property type="match status" value="1"/>
</dbReference>
<evidence type="ECO:0000259" key="5">
    <source>
        <dbReference type="PROSITE" id="PS50075"/>
    </source>
</evidence>
<protein>
    <recommendedName>
        <fullName evidence="5">Carrier domain-containing protein</fullName>
    </recommendedName>
</protein>
<evidence type="ECO:0000256" key="3">
    <source>
        <dbReference type="ARBA" id="ARBA00022598"/>
    </source>
</evidence>
<evidence type="ECO:0000313" key="7">
    <source>
        <dbReference type="Proteomes" id="UP001314263"/>
    </source>
</evidence>